<accession>A0A839UD03</accession>
<dbReference type="AlphaFoldDB" id="A0A839UD03"/>
<comment type="caution">
    <text evidence="1">The sequence shown here is derived from an EMBL/GenBank/DDBJ whole genome shotgun (WGS) entry which is preliminary data.</text>
</comment>
<dbReference type="EMBL" id="JACHXN010000008">
    <property type="protein sequence ID" value="MBB3146561.1"/>
    <property type="molecule type" value="Genomic_DNA"/>
</dbReference>
<reference evidence="1 2" key="1">
    <citation type="submission" date="2020-08" db="EMBL/GenBank/DDBJ databases">
        <title>Genomic Encyclopedia of Type Strains, Phase III (KMG-III): the genomes of soil and plant-associated and newly described type strains.</title>
        <authorList>
            <person name="Whitman W."/>
        </authorList>
    </citation>
    <scope>NUCLEOTIDE SEQUENCE [LARGE SCALE GENOMIC DNA]</scope>
    <source>
        <strain evidence="1 2">CECT 7015</strain>
    </source>
</reference>
<gene>
    <name evidence="1" type="ORF">FHS21_002976</name>
</gene>
<sequence length="35" mass="3823">MPSLQGARPKAARPLISDPLNQTLNTLNQISNYEA</sequence>
<evidence type="ECO:0000313" key="1">
    <source>
        <dbReference type="EMBL" id="MBB3146561.1"/>
    </source>
</evidence>
<evidence type="ECO:0000313" key="2">
    <source>
        <dbReference type="Proteomes" id="UP000554520"/>
    </source>
</evidence>
<dbReference type="Proteomes" id="UP000554520">
    <property type="component" value="Unassembled WGS sequence"/>
</dbReference>
<proteinExistence type="predicted"/>
<protein>
    <submittedName>
        <fullName evidence="1">Uncharacterized protein</fullName>
    </submittedName>
</protein>
<keyword evidence="2" id="KW-1185">Reference proteome</keyword>
<organism evidence="1 2">
    <name type="scientific">Phyllobacterium trifolii</name>
    <dbReference type="NCBI Taxonomy" id="300193"/>
    <lineage>
        <taxon>Bacteria</taxon>
        <taxon>Pseudomonadati</taxon>
        <taxon>Pseudomonadota</taxon>
        <taxon>Alphaproteobacteria</taxon>
        <taxon>Hyphomicrobiales</taxon>
        <taxon>Phyllobacteriaceae</taxon>
        <taxon>Phyllobacterium</taxon>
    </lineage>
</organism>
<name>A0A839UD03_9HYPH</name>